<name>A0ACC2M829_PERAE</name>
<organism evidence="1 2">
    <name type="scientific">Persea americana</name>
    <name type="common">Avocado</name>
    <dbReference type="NCBI Taxonomy" id="3435"/>
    <lineage>
        <taxon>Eukaryota</taxon>
        <taxon>Viridiplantae</taxon>
        <taxon>Streptophyta</taxon>
        <taxon>Embryophyta</taxon>
        <taxon>Tracheophyta</taxon>
        <taxon>Spermatophyta</taxon>
        <taxon>Magnoliopsida</taxon>
        <taxon>Magnoliidae</taxon>
        <taxon>Laurales</taxon>
        <taxon>Lauraceae</taxon>
        <taxon>Persea</taxon>
    </lineage>
</organism>
<sequence>MPSSLRSTTLDFKLFDYCFGRDRNERDPIEGDSTLFFLYNCSNPVEDDPKPFNIKPFKCQSVSNQSNNKAFYTSRWSIEKEEALMGWGGCQVIKIPILKRNKKRLFFNPGAWNDVLGEGFEVKWSVIDPDHRCWDCVQSNGHCGYNVDSPTNPTCYCKGKPHLYICPPGKHLSSSSQLDVVSDAASLLCQPL</sequence>
<evidence type="ECO:0000313" key="2">
    <source>
        <dbReference type="Proteomes" id="UP001234297"/>
    </source>
</evidence>
<evidence type="ECO:0000313" key="1">
    <source>
        <dbReference type="EMBL" id="KAJ8641844.1"/>
    </source>
</evidence>
<protein>
    <submittedName>
        <fullName evidence="1">Uncharacterized protein</fullName>
    </submittedName>
</protein>
<accession>A0ACC2M829</accession>
<dbReference type="EMBL" id="CM056813">
    <property type="protein sequence ID" value="KAJ8641844.1"/>
    <property type="molecule type" value="Genomic_DNA"/>
</dbReference>
<dbReference type="Proteomes" id="UP001234297">
    <property type="component" value="Chromosome 5"/>
</dbReference>
<gene>
    <name evidence="1" type="ORF">MRB53_018538</name>
</gene>
<proteinExistence type="predicted"/>
<comment type="caution">
    <text evidence="1">The sequence shown here is derived from an EMBL/GenBank/DDBJ whole genome shotgun (WGS) entry which is preliminary data.</text>
</comment>
<reference evidence="1 2" key="1">
    <citation type="journal article" date="2022" name="Hortic Res">
        <title>A haplotype resolved chromosomal level avocado genome allows analysis of novel avocado genes.</title>
        <authorList>
            <person name="Nath O."/>
            <person name="Fletcher S.J."/>
            <person name="Hayward A."/>
            <person name="Shaw L.M."/>
            <person name="Masouleh A.K."/>
            <person name="Furtado A."/>
            <person name="Henry R.J."/>
            <person name="Mitter N."/>
        </authorList>
    </citation>
    <scope>NUCLEOTIDE SEQUENCE [LARGE SCALE GENOMIC DNA]</scope>
    <source>
        <strain evidence="2">cv. Hass</strain>
    </source>
</reference>
<keyword evidence="2" id="KW-1185">Reference proteome</keyword>